<dbReference type="EMBL" id="JBHRZV010000043">
    <property type="protein sequence ID" value="MFC3928053.1"/>
    <property type="molecule type" value="Genomic_DNA"/>
</dbReference>
<comment type="caution">
    <text evidence="2">The sequence shown here is derived from an EMBL/GenBank/DDBJ whole genome shotgun (WGS) entry which is preliminary data.</text>
</comment>
<reference evidence="3" key="1">
    <citation type="journal article" date="2019" name="Int. J. Syst. Evol. Microbiol.">
        <title>The Global Catalogue of Microorganisms (GCM) 10K type strain sequencing project: providing services to taxonomists for standard genome sequencing and annotation.</title>
        <authorList>
            <consortium name="The Broad Institute Genomics Platform"/>
            <consortium name="The Broad Institute Genome Sequencing Center for Infectious Disease"/>
            <person name="Wu L."/>
            <person name="Ma J."/>
        </authorList>
    </citation>
    <scope>NUCLEOTIDE SEQUENCE [LARGE SCALE GENOMIC DNA]</scope>
    <source>
        <strain evidence="3">CCUG 67170</strain>
    </source>
</reference>
<sequence length="40" mass="4703">MDDLIKKIEIFLAHSEDKLEELTKKNQTLKTEQSKSENIN</sequence>
<organism evidence="2 3">
    <name type="scientific">Streptococcus caprae</name>
    <dbReference type="NCBI Taxonomy" id="1640501"/>
    <lineage>
        <taxon>Bacteria</taxon>
        <taxon>Bacillati</taxon>
        <taxon>Bacillota</taxon>
        <taxon>Bacilli</taxon>
        <taxon>Lactobacillales</taxon>
        <taxon>Streptococcaceae</taxon>
        <taxon>Streptococcus</taxon>
    </lineage>
</organism>
<proteinExistence type="predicted"/>
<protein>
    <submittedName>
        <fullName evidence="2">SP_0009 family protein</fullName>
    </submittedName>
</protein>
<dbReference type="RefSeq" id="WP_380426250.1">
    <property type="nucleotide sequence ID" value="NZ_JBHRZV010000043.1"/>
</dbReference>
<accession>A0ABV8CVI9</accession>
<evidence type="ECO:0000313" key="2">
    <source>
        <dbReference type="EMBL" id="MFC3928053.1"/>
    </source>
</evidence>
<name>A0ABV8CVI9_9STRE</name>
<dbReference type="Proteomes" id="UP001595807">
    <property type="component" value="Unassembled WGS sequence"/>
</dbReference>
<feature type="coiled-coil region" evidence="1">
    <location>
        <begin position="5"/>
        <end position="39"/>
    </location>
</feature>
<evidence type="ECO:0000256" key="1">
    <source>
        <dbReference type="SAM" id="Coils"/>
    </source>
</evidence>
<dbReference type="NCBIfam" id="NF040896">
    <property type="entry name" value="SP_0009_fam"/>
    <property type="match status" value="1"/>
</dbReference>
<dbReference type="InterPro" id="IPR049819">
    <property type="entry name" value="SP_0009-like"/>
</dbReference>
<gene>
    <name evidence="2" type="ORF">ACFORF_05635</name>
</gene>
<evidence type="ECO:0000313" key="3">
    <source>
        <dbReference type="Proteomes" id="UP001595807"/>
    </source>
</evidence>
<keyword evidence="3" id="KW-1185">Reference proteome</keyword>
<keyword evidence="1" id="KW-0175">Coiled coil</keyword>